<proteinExistence type="predicted"/>
<gene>
    <name evidence="1" type="ORF">C7459_11376</name>
</gene>
<accession>A0A316DAF3</accession>
<dbReference type="InterPro" id="IPR045864">
    <property type="entry name" value="aa-tRNA-synth_II/BPL/LPL"/>
</dbReference>
<dbReference type="Proteomes" id="UP000245634">
    <property type="component" value="Unassembled WGS sequence"/>
</dbReference>
<keyword evidence="2" id="KW-1185">Reference proteome</keyword>
<dbReference type="GO" id="GO:0016740">
    <property type="term" value="F:transferase activity"/>
    <property type="evidence" value="ECO:0007669"/>
    <property type="project" value="UniProtKB-ARBA"/>
</dbReference>
<organism evidence="1 2">
    <name type="scientific">Tumebacillus permanentifrigoris</name>
    <dbReference type="NCBI Taxonomy" id="378543"/>
    <lineage>
        <taxon>Bacteria</taxon>
        <taxon>Bacillati</taxon>
        <taxon>Bacillota</taxon>
        <taxon>Bacilli</taxon>
        <taxon>Bacillales</taxon>
        <taxon>Alicyclobacillaceae</taxon>
        <taxon>Tumebacillus</taxon>
    </lineage>
</organism>
<dbReference type="OrthoDB" id="583154at2"/>
<evidence type="ECO:0000313" key="1">
    <source>
        <dbReference type="EMBL" id="PWK09642.1"/>
    </source>
</evidence>
<evidence type="ECO:0008006" key="3">
    <source>
        <dbReference type="Google" id="ProtNLM"/>
    </source>
</evidence>
<protein>
    <recommendedName>
        <fullName evidence="3">Aminoacyl-transfer RNA synthetases class-II family profile domain-containing protein</fullName>
    </recommendedName>
</protein>
<dbReference type="AlphaFoldDB" id="A0A316DAF3"/>
<dbReference type="EMBL" id="QGGL01000013">
    <property type="protein sequence ID" value="PWK09642.1"/>
    <property type="molecule type" value="Genomic_DNA"/>
</dbReference>
<reference evidence="1 2" key="1">
    <citation type="submission" date="2018-05" db="EMBL/GenBank/DDBJ databases">
        <title>Genomic Encyclopedia of Type Strains, Phase IV (KMG-IV): sequencing the most valuable type-strain genomes for metagenomic binning, comparative biology and taxonomic classification.</title>
        <authorList>
            <person name="Goeker M."/>
        </authorList>
    </citation>
    <scope>NUCLEOTIDE SEQUENCE [LARGE SCALE GENOMIC DNA]</scope>
    <source>
        <strain evidence="1 2">DSM 18773</strain>
    </source>
</reference>
<dbReference type="RefSeq" id="WP_109690150.1">
    <property type="nucleotide sequence ID" value="NZ_QGGL01000013.1"/>
</dbReference>
<dbReference type="GO" id="GO:0140096">
    <property type="term" value="F:catalytic activity, acting on a protein"/>
    <property type="evidence" value="ECO:0007669"/>
    <property type="project" value="UniProtKB-ARBA"/>
</dbReference>
<name>A0A316DAF3_9BACL</name>
<dbReference type="SUPFAM" id="SSF55681">
    <property type="entry name" value="Class II aaRS and biotin synthetases"/>
    <property type="match status" value="1"/>
</dbReference>
<evidence type="ECO:0000313" key="2">
    <source>
        <dbReference type="Proteomes" id="UP000245634"/>
    </source>
</evidence>
<comment type="caution">
    <text evidence="1">The sequence shown here is derived from an EMBL/GenBank/DDBJ whole genome shotgun (WGS) entry which is preliminary data.</text>
</comment>
<dbReference type="Gene3D" id="3.30.930.10">
    <property type="entry name" value="Bira Bifunctional Protein, Domain 2"/>
    <property type="match status" value="1"/>
</dbReference>
<sequence length="400" mass="46225">MTETRVDISHVRPEVIGQLTYSTYFIDELIHDVQHEAGELTIRHTSPKSEDDLRARISTLIERFTHAEFGFKEGILSEHRVTTPYSGNILAELLQQNIVKELEPGLFLFREPFVSLLQFFDESFVKKIGRHFGAQQEYYPAIIHGDTLDKTNHFTSFPEHIHFVTHLREDLDVIESFARDVRQAGGWAGHAPAIDQSHVMAQPRYTINPATCYHCYEGLQGEVLAGDGVVRTAVSKVHRYESKNHREFGRLLDFTMREVIFVGKPDFVKERRAKSIELLQQLVTEWELDCYIENANDPFFTNDFQVKASFQRNQEMKYELRMSVPYLDQTISVSSSNFHSTTFGNAFQIKAGKRPAVTGCMAFGLERWVFAFLAQYGLDEARWPQKLLAEFRTWRDGHVH</sequence>